<sequence>MKILLLPLFRFPTGHTKATEAIADAITRIAPQATIEMVDLLSYTNPVLEKGVGSFYIKWIQSSPKTYQFMYGKLVNRKSTKENNDELPVISKVFQKKMKQLVTKHAPDIIICTHAFPSSILGLVKQQGYFTNIPVINVYTDFFMNDVWAKKTSEYHFVPHQEAKDKLVRTYHHDANHVFVTGIPVHSGITHTPATPTKPMVLLAGGNIGFLAIEDLIALTQRMPSTTFTVLCGNNKKLFSKITQAHNPQLIAKGYITSRAEMNTLYDNTSAIVTKPGGVTMAEVMRKRIPIFIDHFLPGPEEENFHYLNALGIVRKLNEQSLFELADETISTQMQTRIAAYEQQIDHTLEQALTAVFQQLALLNV</sequence>
<comment type="similarity">
    <text evidence="1">Belongs to the glycosyltransferase 28 family.</text>
</comment>
<dbReference type="GO" id="GO:0016020">
    <property type="term" value="C:membrane"/>
    <property type="evidence" value="ECO:0007669"/>
    <property type="project" value="GOC"/>
</dbReference>
<accession>A0A921NAJ0</accession>
<evidence type="ECO:0000256" key="2">
    <source>
        <dbReference type="ARBA" id="ARBA00022676"/>
    </source>
</evidence>
<evidence type="ECO:0000256" key="1">
    <source>
        <dbReference type="ARBA" id="ARBA00006962"/>
    </source>
</evidence>
<dbReference type="GO" id="GO:0016758">
    <property type="term" value="F:hexosyltransferase activity"/>
    <property type="evidence" value="ECO:0007669"/>
    <property type="project" value="InterPro"/>
</dbReference>
<comment type="caution">
    <text evidence="5">The sequence shown here is derived from an EMBL/GenBank/DDBJ whole genome shotgun (WGS) entry which is preliminary data.</text>
</comment>
<dbReference type="InterPro" id="IPR050519">
    <property type="entry name" value="Glycosyltransf_28_UgtP"/>
</dbReference>
<evidence type="ECO:0000259" key="4">
    <source>
        <dbReference type="Pfam" id="PF06925"/>
    </source>
</evidence>
<protein>
    <recommendedName>
        <fullName evidence="4">Diacylglycerol glucosyltransferase N-terminal domain-containing protein</fullName>
    </recommendedName>
</protein>
<evidence type="ECO:0000313" key="6">
    <source>
        <dbReference type="Proteomes" id="UP000700212"/>
    </source>
</evidence>
<keyword evidence="2" id="KW-0328">Glycosyltransferase</keyword>
<dbReference type="Pfam" id="PF06925">
    <property type="entry name" value="MGDG_synth"/>
    <property type="match status" value="1"/>
</dbReference>
<dbReference type="AlphaFoldDB" id="A0A921NAJ0"/>
<dbReference type="GO" id="GO:0009247">
    <property type="term" value="P:glycolipid biosynthetic process"/>
    <property type="evidence" value="ECO:0007669"/>
    <property type="project" value="InterPro"/>
</dbReference>
<reference evidence="5" key="2">
    <citation type="submission" date="2021-09" db="EMBL/GenBank/DDBJ databases">
        <authorList>
            <person name="Gilroy R."/>
        </authorList>
    </citation>
    <scope>NUCLEOTIDE SEQUENCE</scope>
    <source>
        <strain evidence="5">CHK160-4876</strain>
    </source>
</reference>
<dbReference type="PANTHER" id="PTHR43025">
    <property type="entry name" value="MONOGALACTOSYLDIACYLGLYCEROL SYNTHASE"/>
    <property type="match status" value="1"/>
</dbReference>
<dbReference type="PANTHER" id="PTHR43025:SF3">
    <property type="entry name" value="MONOGALACTOSYLDIACYLGLYCEROL SYNTHASE 1, CHLOROPLASTIC"/>
    <property type="match status" value="1"/>
</dbReference>
<feature type="domain" description="Diacylglycerol glucosyltransferase N-terminal" evidence="4">
    <location>
        <begin position="15"/>
        <end position="185"/>
    </location>
</feature>
<organism evidence="5 6">
    <name type="scientific">Metalysinibacillus jejuensis</name>
    <dbReference type="NCBI Taxonomy" id="914327"/>
    <lineage>
        <taxon>Bacteria</taxon>
        <taxon>Bacillati</taxon>
        <taxon>Bacillota</taxon>
        <taxon>Bacilli</taxon>
        <taxon>Bacillales</taxon>
        <taxon>Caryophanaceae</taxon>
        <taxon>Metalysinibacillus</taxon>
    </lineage>
</organism>
<dbReference type="SUPFAM" id="SSF53756">
    <property type="entry name" value="UDP-Glycosyltransferase/glycogen phosphorylase"/>
    <property type="match status" value="1"/>
</dbReference>
<dbReference type="EMBL" id="DYTV01000019">
    <property type="protein sequence ID" value="HJH10434.1"/>
    <property type="molecule type" value="Genomic_DNA"/>
</dbReference>
<evidence type="ECO:0000256" key="3">
    <source>
        <dbReference type="ARBA" id="ARBA00022679"/>
    </source>
</evidence>
<gene>
    <name evidence="5" type="ORF">K8V30_01865</name>
</gene>
<dbReference type="InterPro" id="IPR009695">
    <property type="entry name" value="Diacylglyc_glucosyltr_N"/>
</dbReference>
<keyword evidence="3" id="KW-0808">Transferase</keyword>
<proteinExistence type="inferred from homology"/>
<dbReference type="Proteomes" id="UP000700212">
    <property type="component" value="Unassembled WGS sequence"/>
</dbReference>
<name>A0A921NAJ0_9BACL</name>
<reference evidence="5" key="1">
    <citation type="journal article" date="2021" name="PeerJ">
        <title>Extensive microbial diversity within the chicken gut microbiome revealed by metagenomics and culture.</title>
        <authorList>
            <person name="Gilroy R."/>
            <person name="Ravi A."/>
            <person name="Getino M."/>
            <person name="Pursley I."/>
            <person name="Horton D.L."/>
            <person name="Alikhan N.F."/>
            <person name="Baker D."/>
            <person name="Gharbi K."/>
            <person name="Hall N."/>
            <person name="Watson M."/>
            <person name="Adriaenssens E.M."/>
            <person name="Foster-Nyarko E."/>
            <person name="Jarju S."/>
            <person name="Secka A."/>
            <person name="Antonio M."/>
            <person name="Oren A."/>
            <person name="Chaudhuri R.R."/>
            <person name="La Ragione R."/>
            <person name="Hildebrand F."/>
            <person name="Pallen M.J."/>
        </authorList>
    </citation>
    <scope>NUCLEOTIDE SEQUENCE</scope>
    <source>
        <strain evidence="5">CHK160-4876</strain>
    </source>
</reference>
<dbReference type="Gene3D" id="3.40.50.2000">
    <property type="entry name" value="Glycogen Phosphorylase B"/>
    <property type="match status" value="1"/>
</dbReference>
<evidence type="ECO:0000313" key="5">
    <source>
        <dbReference type="EMBL" id="HJH10434.1"/>
    </source>
</evidence>